<dbReference type="AlphaFoldDB" id="A0A4Y3R827"/>
<evidence type="ECO:0000313" key="2">
    <source>
        <dbReference type="EMBL" id="GEB52000.1"/>
    </source>
</evidence>
<feature type="transmembrane region" description="Helical" evidence="1">
    <location>
        <begin position="39"/>
        <end position="58"/>
    </location>
</feature>
<sequence length="227" mass="23648">MALIGVLMGALAGSGYVTEADKDIAKGATTIEGVTDQVVRSWFMMLLFSALLGAIFVSREYQSGAIGRSVLLSGGRGRLLTAKLLVGLAMGVVFGALTVALAAASPSVFLPQAQLEPAWTHETTLTLIGVFVVTTLGAPWGVLLGWIIRNQAATVATLLGLTLFVDEALLRLAPAVGKFTLTIAMSSVYRDGKPELLSVPAASLTIAAWLVAAGIAARALFHKRDVL</sequence>
<evidence type="ECO:0000313" key="3">
    <source>
        <dbReference type="Proteomes" id="UP000319210"/>
    </source>
</evidence>
<feature type="transmembrane region" description="Helical" evidence="1">
    <location>
        <begin position="124"/>
        <end position="148"/>
    </location>
</feature>
<name>A0A4Y3R827_STRCI</name>
<feature type="transmembrane region" description="Helical" evidence="1">
    <location>
        <begin position="201"/>
        <end position="221"/>
    </location>
</feature>
<reference evidence="2 3" key="1">
    <citation type="submission" date="2019-06" db="EMBL/GenBank/DDBJ databases">
        <title>Whole genome shotgun sequence of Streptomyces cacaoi subsp. cacaoi NBRC 12748.</title>
        <authorList>
            <person name="Hosoyama A."/>
            <person name="Uohara A."/>
            <person name="Ohji S."/>
            <person name="Ichikawa N."/>
        </authorList>
    </citation>
    <scope>NUCLEOTIDE SEQUENCE [LARGE SCALE GENOMIC DNA]</scope>
    <source>
        <strain evidence="2 3">NBRC 12748</strain>
    </source>
</reference>
<gene>
    <name evidence="2" type="ORF">SCA03_45510</name>
</gene>
<organism evidence="2 3">
    <name type="scientific">Streptomyces cacaoi</name>
    <dbReference type="NCBI Taxonomy" id="1898"/>
    <lineage>
        <taxon>Bacteria</taxon>
        <taxon>Bacillati</taxon>
        <taxon>Actinomycetota</taxon>
        <taxon>Actinomycetes</taxon>
        <taxon>Kitasatosporales</taxon>
        <taxon>Streptomycetaceae</taxon>
        <taxon>Streptomyces</taxon>
    </lineage>
</organism>
<protein>
    <recommendedName>
        <fullName evidence="4">ABC transporter permease</fullName>
    </recommendedName>
</protein>
<evidence type="ECO:0000256" key="1">
    <source>
        <dbReference type="SAM" id="Phobius"/>
    </source>
</evidence>
<dbReference type="EMBL" id="BJMM01000026">
    <property type="protein sequence ID" value="GEB52000.1"/>
    <property type="molecule type" value="Genomic_DNA"/>
</dbReference>
<keyword evidence="1" id="KW-0812">Transmembrane</keyword>
<evidence type="ECO:0008006" key="4">
    <source>
        <dbReference type="Google" id="ProtNLM"/>
    </source>
</evidence>
<accession>A0A4Y3R827</accession>
<comment type="caution">
    <text evidence="2">The sequence shown here is derived from an EMBL/GenBank/DDBJ whole genome shotgun (WGS) entry which is preliminary data.</text>
</comment>
<dbReference type="Proteomes" id="UP000319210">
    <property type="component" value="Unassembled WGS sequence"/>
</dbReference>
<keyword evidence="3" id="KW-1185">Reference proteome</keyword>
<keyword evidence="1" id="KW-0472">Membrane</keyword>
<keyword evidence="1" id="KW-1133">Transmembrane helix</keyword>
<proteinExistence type="predicted"/>
<feature type="transmembrane region" description="Helical" evidence="1">
    <location>
        <begin position="79"/>
        <end position="104"/>
    </location>
</feature>